<dbReference type="AlphaFoldDB" id="A0A1X0KKV5"/>
<evidence type="ECO:0000313" key="2">
    <source>
        <dbReference type="EMBL" id="ORB75925.1"/>
    </source>
</evidence>
<evidence type="ECO:0000313" key="3">
    <source>
        <dbReference type="Proteomes" id="UP000192601"/>
    </source>
</evidence>
<comment type="caution">
    <text evidence="2">The sequence shown here is derived from an EMBL/GenBank/DDBJ whole genome shotgun (WGS) entry which is preliminary data.</text>
</comment>
<name>A0A1X0KKV5_MYCSC</name>
<accession>A0A1X0KKV5</accession>
<protein>
    <submittedName>
        <fullName evidence="2">Uncharacterized protein</fullName>
    </submittedName>
</protein>
<gene>
    <name evidence="2" type="ORF">BST44_02075</name>
</gene>
<feature type="compositionally biased region" description="Basic and acidic residues" evidence="1">
    <location>
        <begin position="28"/>
        <end position="44"/>
    </location>
</feature>
<dbReference type="EMBL" id="MVIJ01000002">
    <property type="protein sequence ID" value="ORB75925.1"/>
    <property type="molecule type" value="Genomic_DNA"/>
</dbReference>
<feature type="region of interest" description="Disordered" evidence="1">
    <location>
        <begin position="1"/>
        <end position="70"/>
    </location>
</feature>
<feature type="compositionally biased region" description="Basic residues" evidence="1">
    <location>
        <begin position="15"/>
        <end position="27"/>
    </location>
</feature>
<dbReference type="Proteomes" id="UP000192601">
    <property type="component" value="Unassembled WGS sequence"/>
</dbReference>
<reference evidence="2 3" key="1">
    <citation type="submission" date="2017-02" db="EMBL/GenBank/DDBJ databases">
        <title>The new phylogeny of genus Mycobacterium.</title>
        <authorList>
            <person name="Tortoli E."/>
            <person name="Trovato A."/>
            <person name="Cirillo D.M."/>
        </authorList>
    </citation>
    <scope>NUCLEOTIDE SEQUENCE [LARGE SCALE GENOMIC DNA]</scope>
    <source>
        <strain evidence="2 3">DSM 43992</strain>
    </source>
</reference>
<feature type="compositionally biased region" description="Low complexity" evidence="1">
    <location>
        <begin position="55"/>
        <end position="70"/>
    </location>
</feature>
<keyword evidence="3" id="KW-1185">Reference proteome</keyword>
<proteinExistence type="predicted"/>
<evidence type="ECO:0000256" key="1">
    <source>
        <dbReference type="SAM" id="MobiDB-lite"/>
    </source>
</evidence>
<organism evidence="2 3">
    <name type="scientific">Mycobacterium scrofulaceum</name>
    <dbReference type="NCBI Taxonomy" id="1783"/>
    <lineage>
        <taxon>Bacteria</taxon>
        <taxon>Bacillati</taxon>
        <taxon>Actinomycetota</taxon>
        <taxon>Actinomycetes</taxon>
        <taxon>Mycobacteriales</taxon>
        <taxon>Mycobacteriaceae</taxon>
        <taxon>Mycobacterium</taxon>
    </lineage>
</organism>
<dbReference type="STRING" id="1783.BST44_02075"/>
<sequence>MASAAKPGAADRRQKTPRRSQARRSRARRIDARKPRGDRKRGEAGRGGSTPENPAAIASAAKPGAAGRRQ</sequence>